<reference evidence="2 3" key="1">
    <citation type="submission" date="2019-04" db="EMBL/GenBank/DDBJ databases">
        <authorList>
            <person name="Feng G."/>
            <person name="Zhang J."/>
            <person name="Zhu H."/>
        </authorList>
    </citation>
    <scope>NUCLEOTIDE SEQUENCE [LARGE SCALE GENOMIC DNA]</scope>
    <source>
        <strain evidence="2 3">9PBR-1</strain>
    </source>
</reference>
<comment type="caution">
    <text evidence="2">The sequence shown here is derived from an EMBL/GenBank/DDBJ whole genome shotgun (WGS) entry which is preliminary data.</text>
</comment>
<keyword evidence="3" id="KW-1185">Reference proteome</keyword>
<dbReference type="EMBL" id="SRMB01000004">
    <property type="protein sequence ID" value="TGE23506.1"/>
    <property type="molecule type" value="Genomic_DNA"/>
</dbReference>
<protein>
    <recommendedName>
        <fullName evidence="4">Helix-turn-helix domain-containing protein</fullName>
    </recommendedName>
</protein>
<dbReference type="Proteomes" id="UP000298471">
    <property type="component" value="Unassembled WGS sequence"/>
</dbReference>
<accession>A0A4Z0Q1W5</accession>
<feature type="coiled-coil region" evidence="1">
    <location>
        <begin position="191"/>
        <end position="225"/>
    </location>
</feature>
<proteinExistence type="predicted"/>
<name>A0A4Z0Q1W5_9BACT</name>
<dbReference type="Pfam" id="PF13730">
    <property type="entry name" value="HTH_36"/>
    <property type="match status" value="1"/>
</dbReference>
<evidence type="ECO:0008006" key="4">
    <source>
        <dbReference type="Google" id="ProtNLM"/>
    </source>
</evidence>
<keyword evidence="1" id="KW-0175">Coiled coil</keyword>
<evidence type="ECO:0000313" key="2">
    <source>
        <dbReference type="EMBL" id="TGE23506.1"/>
    </source>
</evidence>
<dbReference type="AlphaFoldDB" id="A0A4Z0Q1W5"/>
<organism evidence="2 3">
    <name type="scientific">Hymenobacter metallicola</name>
    <dbReference type="NCBI Taxonomy" id="2563114"/>
    <lineage>
        <taxon>Bacteria</taxon>
        <taxon>Pseudomonadati</taxon>
        <taxon>Bacteroidota</taxon>
        <taxon>Cytophagia</taxon>
        <taxon>Cytophagales</taxon>
        <taxon>Hymenobacteraceae</taxon>
        <taxon>Hymenobacter</taxon>
    </lineage>
</organism>
<evidence type="ECO:0000256" key="1">
    <source>
        <dbReference type="SAM" id="Coils"/>
    </source>
</evidence>
<sequence>MSALPMMAAHVGGSCTPPPSRRMLPIRQNLNQLAGINRTYKAVLIEVCELVENGTAGTCNASNEYLAERLRASPRTISRTLAGLEALGLLDVSGATNKREMLPSPALRACYAGADMPAALRFVSAALTIDKTIDKTAPTMDKTGEMAIATLSGTIDNQGANYGQLGPNSSQLGSRVYRDDHTTSNDQTVEVEALRSALATAEKKNGELAAELEKVTHQRDQLRNSLAAVRPGSPIASAPHTGGARRLDFAQSQYATPTGFRALASKCNCSAACAEYYLPDMLTKAEGMEQRDEPGWRNYVHTWLKRERDSETGLVTKMPAAGGKPGKVGQVEKRRSAIEEAMAMDDAENQ</sequence>
<evidence type="ECO:0000313" key="3">
    <source>
        <dbReference type="Proteomes" id="UP000298471"/>
    </source>
</evidence>
<dbReference type="OrthoDB" id="882451at2"/>
<gene>
    <name evidence="2" type="ORF">E5K02_20175</name>
</gene>